<sequence length="178" mass="19534">MLWILRAILLSPTFGRLRMPSYLGPPLLLVRPRNIFIDRRVRIFPGMRAETHHGGTISIGENVSIGQDFHITAMGELTIGSGTLIVGSVMVTDIDHEYRDITKPVHEQEFVHSRTAIGKNCFLGMGARIQAGTILGDGCIVGANSVVRGEFPPHCVIVGAPARIVKKYDSESATWNRC</sequence>
<evidence type="ECO:0000313" key="2">
    <source>
        <dbReference type="Proteomes" id="UP000515498"/>
    </source>
</evidence>
<dbReference type="GO" id="GO:0016746">
    <property type="term" value="F:acyltransferase activity"/>
    <property type="evidence" value="ECO:0007669"/>
    <property type="project" value="UniProtKB-KW"/>
</dbReference>
<dbReference type="Proteomes" id="UP000515498">
    <property type="component" value="Chromosome"/>
</dbReference>
<protein>
    <submittedName>
        <fullName evidence="1">Acyltransferase</fullName>
    </submittedName>
</protein>
<dbReference type="PANTHER" id="PTHR23416:SF78">
    <property type="entry name" value="LIPOPOLYSACCHARIDE BIOSYNTHESIS O-ACETYL TRANSFERASE WBBJ-RELATED"/>
    <property type="match status" value="1"/>
</dbReference>
<dbReference type="Gene3D" id="2.160.10.10">
    <property type="entry name" value="Hexapeptide repeat proteins"/>
    <property type="match status" value="1"/>
</dbReference>
<dbReference type="SUPFAM" id="SSF51161">
    <property type="entry name" value="Trimeric LpxA-like enzymes"/>
    <property type="match status" value="1"/>
</dbReference>
<dbReference type="InterPro" id="IPR011004">
    <property type="entry name" value="Trimer_LpxA-like_sf"/>
</dbReference>
<organism evidence="1 2">
    <name type="scientific">Mycolicibacterium fluoranthenivorans</name>
    <dbReference type="NCBI Taxonomy" id="258505"/>
    <lineage>
        <taxon>Bacteria</taxon>
        <taxon>Bacillati</taxon>
        <taxon>Actinomycetota</taxon>
        <taxon>Actinomycetes</taxon>
        <taxon>Mycobacteriales</taxon>
        <taxon>Mycobacteriaceae</taxon>
        <taxon>Mycolicibacterium</taxon>
    </lineage>
</organism>
<dbReference type="EMBL" id="CP059894">
    <property type="protein sequence ID" value="QNJ95912.1"/>
    <property type="molecule type" value="Genomic_DNA"/>
</dbReference>
<dbReference type="PANTHER" id="PTHR23416">
    <property type="entry name" value="SIALIC ACID SYNTHASE-RELATED"/>
    <property type="match status" value="1"/>
</dbReference>
<evidence type="ECO:0000313" key="1">
    <source>
        <dbReference type="EMBL" id="QNJ95912.1"/>
    </source>
</evidence>
<accession>A0A7G8PNJ6</accession>
<proteinExistence type="predicted"/>
<dbReference type="InterPro" id="IPR001451">
    <property type="entry name" value="Hexapep"/>
</dbReference>
<gene>
    <name evidence="1" type="ORF">HZU40_05715</name>
</gene>
<dbReference type="InterPro" id="IPR051159">
    <property type="entry name" value="Hexapeptide_acetyltransf"/>
</dbReference>
<dbReference type="KEGG" id="mflu:HZU40_05715"/>
<dbReference type="CDD" id="cd04647">
    <property type="entry name" value="LbH_MAT_like"/>
    <property type="match status" value="1"/>
</dbReference>
<reference evidence="1 2" key="1">
    <citation type="submission" date="2020-07" db="EMBL/GenBank/DDBJ databases">
        <title>Draft genome sequence of four isobutane-metabolizing strains capable of cometabolically degrading diverse ether contaminants.</title>
        <authorList>
            <person name="Chen W."/>
            <person name="Faulkner N."/>
            <person name="Smith C."/>
            <person name="Hyman M."/>
        </authorList>
    </citation>
    <scope>NUCLEOTIDE SEQUENCE [LARGE SCALE GENOMIC DNA]</scope>
    <source>
        <strain evidence="1 2">2A</strain>
    </source>
</reference>
<keyword evidence="1" id="KW-0012">Acyltransferase</keyword>
<name>A0A7G8PNJ6_9MYCO</name>
<keyword evidence="1" id="KW-0808">Transferase</keyword>
<dbReference type="AlphaFoldDB" id="A0A7G8PNJ6"/>
<dbReference type="Pfam" id="PF00132">
    <property type="entry name" value="Hexapep"/>
    <property type="match status" value="1"/>
</dbReference>